<dbReference type="EMBL" id="AHAM01000286">
    <property type="protein sequence ID" value="EHK53114.1"/>
    <property type="molecule type" value="Genomic_DNA"/>
</dbReference>
<protein>
    <recommendedName>
        <fullName evidence="1">DUF6894 domain-containing protein</fullName>
    </recommendedName>
</protein>
<sequence length="94" mass="10668">MGQRRFGAMAKYYFDVRDNDVVYPDEDGMEQSSLANVRAEAIQTLAEYVRSTLRDETRHTLRVDVHDEDSRPVLHAVMVFEVEISGPAASGYSQ</sequence>
<name>H0I1Q0_9HYPH</name>
<accession>H0I1Q0</accession>
<dbReference type="InterPro" id="IPR054189">
    <property type="entry name" value="DUF6894"/>
</dbReference>
<reference evidence="2 3" key="1">
    <citation type="journal article" date="2012" name="J. Bacteriol.">
        <title>Draft Genome Sequence of Mesorhizobium alhagi CCNWXJ12-2T, a Novel Salt-Resistant Species Isolated from the Desert of Northwestern China.</title>
        <authorList>
            <person name="Zhou M."/>
            <person name="Chen W."/>
            <person name="Chen H."/>
            <person name="Wei G."/>
        </authorList>
    </citation>
    <scope>NUCLEOTIDE SEQUENCE [LARGE SCALE GENOMIC DNA]</scope>
    <source>
        <strain evidence="2 3">CCNWXJ12-2</strain>
    </source>
</reference>
<gene>
    <name evidence="2" type="ORF">MAXJ12_31939</name>
</gene>
<dbReference type="Proteomes" id="UP000003250">
    <property type="component" value="Unassembled WGS sequence"/>
</dbReference>
<evidence type="ECO:0000313" key="3">
    <source>
        <dbReference type="Proteomes" id="UP000003250"/>
    </source>
</evidence>
<keyword evidence="3" id="KW-1185">Reference proteome</keyword>
<dbReference type="PATRIC" id="fig|1107882.3.peg.6179"/>
<evidence type="ECO:0000313" key="2">
    <source>
        <dbReference type="EMBL" id="EHK53114.1"/>
    </source>
</evidence>
<dbReference type="AlphaFoldDB" id="H0I1Q0"/>
<proteinExistence type="predicted"/>
<feature type="domain" description="DUF6894" evidence="1">
    <location>
        <begin position="12"/>
        <end position="76"/>
    </location>
</feature>
<evidence type="ECO:0000259" key="1">
    <source>
        <dbReference type="Pfam" id="PF21834"/>
    </source>
</evidence>
<organism evidence="2 3">
    <name type="scientific">Mesorhizobium alhagi CCNWXJ12-2</name>
    <dbReference type="NCBI Taxonomy" id="1107882"/>
    <lineage>
        <taxon>Bacteria</taxon>
        <taxon>Pseudomonadati</taxon>
        <taxon>Pseudomonadota</taxon>
        <taxon>Alphaproteobacteria</taxon>
        <taxon>Hyphomicrobiales</taxon>
        <taxon>Phyllobacteriaceae</taxon>
        <taxon>Allomesorhizobium</taxon>
    </lineage>
</organism>
<dbReference type="Pfam" id="PF21834">
    <property type="entry name" value="DUF6894"/>
    <property type="match status" value="1"/>
</dbReference>